<dbReference type="Proteomes" id="UP000000262">
    <property type="component" value="Chromosome"/>
</dbReference>
<name>A8A9H0_IGNH4</name>
<evidence type="ECO:0000313" key="1">
    <source>
        <dbReference type="EMBL" id="ABU81572.1"/>
    </source>
</evidence>
<accession>A8A9H0</accession>
<sequence>MFVGGEPHKLALRELEDALKLKDPGACLMALVTSPSNSASLDTVYVPTKLTKAVLELKNEGCNNLYVLIYAFGGSIYFPEIFEKVVRGIGIDEIAFIVPTRSGANASLLILSNYNKLYVNSWTIMDPFNITISVPPAAPKDISLFLGISEYLMSLVKGEKKDLASQISGQALSIMASHGILYEYIEAERLLNYLDTIIENKIKPKLKVSLQEFKDSFVGTEERPPVSLSGLEVAEMFKDVVVMDREEAEIGRLSNNLENLLMEMVESRGAGGVLLTRKREVLIGGVPVIQLPS</sequence>
<dbReference type="STRING" id="453591.Igni_0389"/>
<gene>
    <name evidence="1" type="ordered locus">Igni_0389</name>
</gene>
<keyword evidence="2" id="KW-1185">Reference proteome</keyword>
<dbReference type="AlphaFoldDB" id="A8A9H0"/>
<organism evidence="1 2">
    <name type="scientific">Ignicoccus hospitalis (strain KIN4/I / DSM 18386 / JCM 14125)</name>
    <dbReference type="NCBI Taxonomy" id="453591"/>
    <lineage>
        <taxon>Archaea</taxon>
        <taxon>Thermoproteota</taxon>
        <taxon>Thermoprotei</taxon>
        <taxon>Desulfurococcales</taxon>
        <taxon>Desulfurococcaceae</taxon>
        <taxon>Ignicoccus</taxon>
    </lineage>
</organism>
<proteinExistence type="predicted"/>
<dbReference type="GeneID" id="5562365"/>
<dbReference type="KEGG" id="iho:Igni_0389"/>
<dbReference type="OrthoDB" id="385180at2157"/>
<dbReference type="RefSeq" id="WP_011998424.1">
    <property type="nucleotide sequence ID" value="NC_009776.1"/>
</dbReference>
<evidence type="ECO:0000313" key="2">
    <source>
        <dbReference type="Proteomes" id="UP000000262"/>
    </source>
</evidence>
<protein>
    <submittedName>
        <fullName evidence="1">Uncharacterized protein</fullName>
    </submittedName>
</protein>
<dbReference type="HOGENOM" id="CLU_948668_0_0_2"/>
<reference evidence="1 2" key="1">
    <citation type="journal article" date="2008" name="Genome Biol.">
        <title>A genomic analysis of the archaeal system Ignicoccus hospitalis-Nanoarchaeum equitans.</title>
        <authorList>
            <person name="Podar M."/>
            <person name="Anderson I."/>
            <person name="Makarova K.S."/>
            <person name="Elkins J.G."/>
            <person name="Ivanova N."/>
            <person name="Wall M.A."/>
            <person name="Lykidis A."/>
            <person name="Mavromatis K."/>
            <person name="Sun H."/>
            <person name="Hudson M.E."/>
            <person name="Chen W."/>
            <person name="Deciu C."/>
            <person name="Hutchison D."/>
            <person name="Eads J.R."/>
            <person name="Anderson A."/>
            <person name="Fernandes F."/>
            <person name="Szeto E."/>
            <person name="Lapidus A."/>
            <person name="Kyrpides N.C."/>
            <person name="Saier M.H.Jr."/>
            <person name="Richardson P.M."/>
            <person name="Rachel R."/>
            <person name="Huber H."/>
            <person name="Eisen J.A."/>
            <person name="Koonin E.V."/>
            <person name="Keller M."/>
            <person name="Stetter K.O."/>
        </authorList>
    </citation>
    <scope>NUCLEOTIDE SEQUENCE [LARGE SCALE GENOMIC DNA]</scope>
    <source>
        <strain evidence="2">KIN4/I / DSM 18386 / JCM 14125</strain>
    </source>
</reference>
<dbReference type="EMBL" id="CP000816">
    <property type="protein sequence ID" value="ABU81572.1"/>
    <property type="molecule type" value="Genomic_DNA"/>
</dbReference>
<dbReference type="eggNOG" id="arCOG01911">
    <property type="taxonomic scope" value="Archaea"/>
</dbReference>